<dbReference type="Gene3D" id="3.80.10.10">
    <property type="entry name" value="Ribonuclease Inhibitor"/>
    <property type="match status" value="1"/>
</dbReference>
<protein>
    <submittedName>
        <fullName evidence="5">Uncharacterized protein</fullName>
    </submittedName>
</protein>
<dbReference type="PROSITE" id="PS51450">
    <property type="entry name" value="LRR"/>
    <property type="match status" value="1"/>
</dbReference>
<keyword evidence="1" id="KW-0433">Leucine-rich repeat</keyword>
<dbReference type="PANTHER" id="PTHR11375:SF0">
    <property type="entry name" value="ACIDIC LEUCINE-RICH NUCLEAR PHOSPHOPROTEIN 32 FAMILY MEMBER A"/>
    <property type="match status" value="1"/>
</dbReference>
<evidence type="ECO:0000256" key="1">
    <source>
        <dbReference type="ARBA" id="ARBA00022614"/>
    </source>
</evidence>
<dbReference type="PANTHER" id="PTHR11375">
    <property type="entry name" value="ACIDIC LEUCINE-RICH NUCLEAR PHOSPHOPROTEIN 32"/>
    <property type="match status" value="1"/>
</dbReference>
<proteinExistence type="inferred from homology"/>
<evidence type="ECO:0000313" key="4">
    <source>
        <dbReference type="Proteomes" id="UP000887574"/>
    </source>
</evidence>
<reference evidence="5" key="1">
    <citation type="submission" date="2022-11" db="UniProtKB">
        <authorList>
            <consortium name="WormBaseParasite"/>
        </authorList>
    </citation>
    <scope>IDENTIFICATION</scope>
</reference>
<accession>A0A915CTL6</accession>
<dbReference type="InterPro" id="IPR045081">
    <property type="entry name" value="AN32"/>
</dbReference>
<dbReference type="GO" id="GO:0042393">
    <property type="term" value="F:histone binding"/>
    <property type="evidence" value="ECO:0007669"/>
    <property type="project" value="TreeGrafter"/>
</dbReference>
<name>A0A915CTL6_9BILA</name>
<evidence type="ECO:0000256" key="2">
    <source>
        <dbReference type="ARBA" id="ARBA00022737"/>
    </source>
</evidence>
<keyword evidence="4" id="KW-1185">Reference proteome</keyword>
<comment type="similarity">
    <text evidence="3">Belongs to the ANP32 family.</text>
</comment>
<dbReference type="SUPFAM" id="SSF52058">
    <property type="entry name" value="L domain-like"/>
    <property type="match status" value="1"/>
</dbReference>
<dbReference type="InterPro" id="IPR032675">
    <property type="entry name" value="LRR_dom_sf"/>
</dbReference>
<dbReference type="GO" id="GO:0005634">
    <property type="term" value="C:nucleus"/>
    <property type="evidence" value="ECO:0007669"/>
    <property type="project" value="TreeGrafter"/>
</dbReference>
<sequence length="92" mass="10132">MVKRRLFYRSCKSGWISRGLAELANALVSQSSDNKLTGGLEVLADKCPNLAYIILSGNSLKDIDVLKPLAKMDKLLDLELCNTAWMTCLTIA</sequence>
<dbReference type="InterPro" id="IPR001611">
    <property type="entry name" value="Leu-rich_rpt"/>
</dbReference>
<organism evidence="4 5">
    <name type="scientific">Ditylenchus dipsaci</name>
    <dbReference type="NCBI Taxonomy" id="166011"/>
    <lineage>
        <taxon>Eukaryota</taxon>
        <taxon>Metazoa</taxon>
        <taxon>Ecdysozoa</taxon>
        <taxon>Nematoda</taxon>
        <taxon>Chromadorea</taxon>
        <taxon>Rhabditida</taxon>
        <taxon>Tylenchina</taxon>
        <taxon>Tylenchomorpha</taxon>
        <taxon>Sphaerularioidea</taxon>
        <taxon>Anguinidae</taxon>
        <taxon>Anguininae</taxon>
        <taxon>Ditylenchus</taxon>
    </lineage>
</organism>
<keyword evidence="2" id="KW-0677">Repeat</keyword>
<dbReference type="GO" id="GO:0042981">
    <property type="term" value="P:regulation of apoptotic process"/>
    <property type="evidence" value="ECO:0007669"/>
    <property type="project" value="TreeGrafter"/>
</dbReference>
<dbReference type="WBParaSite" id="jg1210">
    <property type="protein sequence ID" value="jg1210"/>
    <property type="gene ID" value="jg1210"/>
</dbReference>
<evidence type="ECO:0000256" key="3">
    <source>
        <dbReference type="ARBA" id="ARBA00025777"/>
    </source>
</evidence>
<dbReference type="AlphaFoldDB" id="A0A915CTL6"/>
<dbReference type="Proteomes" id="UP000887574">
    <property type="component" value="Unplaced"/>
</dbReference>
<evidence type="ECO:0000313" key="5">
    <source>
        <dbReference type="WBParaSite" id="jg1210"/>
    </source>
</evidence>